<comment type="caution">
    <text evidence="1">The sequence shown here is derived from an EMBL/GenBank/DDBJ whole genome shotgun (WGS) entry which is preliminary data.</text>
</comment>
<dbReference type="PANTHER" id="PTHR35446:SF3">
    <property type="entry name" value="CMD DOMAIN-CONTAINING PROTEIN"/>
    <property type="match status" value="1"/>
</dbReference>
<dbReference type="Gene3D" id="1.20.1290.10">
    <property type="entry name" value="AhpD-like"/>
    <property type="match status" value="1"/>
</dbReference>
<gene>
    <name evidence="1" type="ORF">GCM10007940_19180</name>
</gene>
<dbReference type="PANTHER" id="PTHR35446">
    <property type="entry name" value="SI:CH211-175M2.5"/>
    <property type="match status" value="1"/>
</dbReference>
<dbReference type="SUPFAM" id="SSF69118">
    <property type="entry name" value="AhpD-like"/>
    <property type="match status" value="1"/>
</dbReference>
<dbReference type="AlphaFoldDB" id="A0AA37SMA7"/>
<evidence type="ECO:0000313" key="1">
    <source>
        <dbReference type="EMBL" id="GLR17303.1"/>
    </source>
</evidence>
<evidence type="ECO:0000313" key="2">
    <source>
        <dbReference type="Proteomes" id="UP001156666"/>
    </source>
</evidence>
<accession>A0AA37SMA7</accession>
<protein>
    <recommendedName>
        <fullName evidence="3">Carboxymuconolactone decarboxylase family protein</fullName>
    </recommendedName>
</protein>
<dbReference type="RefSeq" id="WP_235294014.1">
    <property type="nucleotide sequence ID" value="NZ_BSOH01000011.1"/>
</dbReference>
<reference evidence="1" key="2">
    <citation type="submission" date="2023-01" db="EMBL/GenBank/DDBJ databases">
        <title>Draft genome sequence of Portibacter lacus strain NBRC 108769.</title>
        <authorList>
            <person name="Sun Q."/>
            <person name="Mori K."/>
        </authorList>
    </citation>
    <scope>NUCLEOTIDE SEQUENCE</scope>
    <source>
        <strain evidence="1">NBRC 108769</strain>
    </source>
</reference>
<dbReference type="InterPro" id="IPR029032">
    <property type="entry name" value="AhpD-like"/>
</dbReference>
<reference evidence="1" key="1">
    <citation type="journal article" date="2014" name="Int. J. Syst. Evol. Microbiol.">
        <title>Complete genome sequence of Corynebacterium casei LMG S-19264T (=DSM 44701T), isolated from a smear-ripened cheese.</title>
        <authorList>
            <consortium name="US DOE Joint Genome Institute (JGI-PGF)"/>
            <person name="Walter F."/>
            <person name="Albersmeier A."/>
            <person name="Kalinowski J."/>
            <person name="Ruckert C."/>
        </authorList>
    </citation>
    <scope>NUCLEOTIDE SEQUENCE</scope>
    <source>
        <strain evidence="1">NBRC 108769</strain>
    </source>
</reference>
<name>A0AA37SMA7_9BACT</name>
<proteinExistence type="predicted"/>
<dbReference type="Proteomes" id="UP001156666">
    <property type="component" value="Unassembled WGS sequence"/>
</dbReference>
<organism evidence="1 2">
    <name type="scientific">Portibacter lacus</name>
    <dbReference type="NCBI Taxonomy" id="1099794"/>
    <lineage>
        <taxon>Bacteria</taxon>
        <taxon>Pseudomonadati</taxon>
        <taxon>Bacteroidota</taxon>
        <taxon>Saprospiria</taxon>
        <taxon>Saprospirales</taxon>
        <taxon>Haliscomenobacteraceae</taxon>
        <taxon>Portibacter</taxon>
    </lineage>
</organism>
<keyword evidence="2" id="KW-1185">Reference proteome</keyword>
<sequence>MTTLKVHTIDTAPEGSKSQLKESAKSFGRIPNLHGVLAGAPGTLEAYKKLGDLFLESSLTAEEQTVVWQTINVENECHYCVPAHTAIAGMMKIDPALTEALRNSEPMPTPKLQALQDATLSLVRNRGHLTDSELNAFYNAGYGERQLLDIILGIAQKTISNYTNHIANTPVDKAFAKFEWKKEVVAV</sequence>
<evidence type="ECO:0008006" key="3">
    <source>
        <dbReference type="Google" id="ProtNLM"/>
    </source>
</evidence>
<dbReference type="EMBL" id="BSOH01000011">
    <property type="protein sequence ID" value="GLR17303.1"/>
    <property type="molecule type" value="Genomic_DNA"/>
</dbReference>